<dbReference type="SUPFAM" id="SSF52096">
    <property type="entry name" value="ClpP/crotonase"/>
    <property type="match status" value="2"/>
</dbReference>
<evidence type="ECO:0000259" key="1">
    <source>
        <dbReference type="PROSITE" id="PS50980"/>
    </source>
</evidence>
<dbReference type="PANTHER" id="PTHR22855:SF46">
    <property type="entry name" value="METHYLCROTONOYL-COA CARBOXYLASE"/>
    <property type="match status" value="1"/>
</dbReference>
<dbReference type="Pfam" id="PF01039">
    <property type="entry name" value="Carboxyl_trans"/>
    <property type="match status" value="1"/>
</dbReference>
<dbReference type="FunFam" id="3.90.226.10:FF:000021">
    <property type="entry name" value="Acetyl-CoA carboxylase carboxyltransferase subunit"/>
    <property type="match status" value="1"/>
</dbReference>
<dbReference type="InterPro" id="IPR045190">
    <property type="entry name" value="MCCB/AccD1-like"/>
</dbReference>
<gene>
    <name evidence="3" type="ORF">PTE31013_01968</name>
</gene>
<evidence type="ECO:0000313" key="3">
    <source>
        <dbReference type="EMBL" id="VVD97555.1"/>
    </source>
</evidence>
<dbReference type="InterPro" id="IPR034733">
    <property type="entry name" value="AcCoA_carboxyl_beta"/>
</dbReference>
<dbReference type="Gene3D" id="3.90.226.10">
    <property type="entry name" value="2-enoyl-CoA Hydratase, Chain A, domain 1"/>
    <property type="match status" value="2"/>
</dbReference>
<evidence type="ECO:0000259" key="2">
    <source>
        <dbReference type="PROSITE" id="PS50989"/>
    </source>
</evidence>
<name>A0A5E4UBZ8_9BURK</name>
<keyword evidence="4" id="KW-1185">Reference proteome</keyword>
<sequence length="541" mass="58045">MSVFESTLVPSSESFARHRRAMIDRLERLRSIEAATREVSTAAAPRFRKRGQLLPAERLSLLLDRGAPFLELCSIAGYGLGAARADGREIAGGGLIAGIGSVAGTVCMLSVTDSGIDAGAFQPKGLEKLLRIQEIALENRLPFVQLVESAGANLLAYRVENFVNGGQKFRNLARLSAAGIPVVTVTHGPSTAGGAYQTGLSDYIVLVRGRSRAFLAGPALLKAATGEVATEEELGGAEMHTSVSGLGDYLAEDDRDALRLAREIVSSLNWPSRAPLPQRMDFREPRYSAEELLGVMPDDHRRPVDMREVIARIVDDSDFREFGARYGSATVCGHASVQGRPVGIITNNGPIEPAGASKATHFIQACCQSRTPLLYLNNTTGFMVGRAFEEAGSIKHGSKMIQAISSASVPQITIFCGASFGAGHYAMCGKGFHPRFSFSWPNAKTAVMGAEQAAQTMVSVSRAAMLRKTGEVDEEKLSAISRKVIENFEGQMDVFATSAHVLDDGVIDPRDTRRVLAQVLELCDAAAHRQLVPMQFGVARP</sequence>
<evidence type="ECO:0000313" key="4">
    <source>
        <dbReference type="Proteomes" id="UP000334380"/>
    </source>
</evidence>
<dbReference type="InterPro" id="IPR011762">
    <property type="entry name" value="COA_CT_N"/>
</dbReference>
<dbReference type="RefSeq" id="WP_150612603.1">
    <property type="nucleotide sequence ID" value="NZ_CABPRU010000003.1"/>
</dbReference>
<dbReference type="Proteomes" id="UP000334380">
    <property type="component" value="Unassembled WGS sequence"/>
</dbReference>
<feature type="domain" description="CoA carboxyltransferase C-terminal" evidence="2">
    <location>
        <begin position="284"/>
        <end position="522"/>
    </location>
</feature>
<dbReference type="AlphaFoldDB" id="A0A5E4UBZ8"/>
<dbReference type="EMBL" id="CABPRU010000003">
    <property type="protein sequence ID" value="VVD97555.1"/>
    <property type="molecule type" value="Genomic_DNA"/>
</dbReference>
<dbReference type="OrthoDB" id="9803706at2"/>
<dbReference type="InterPro" id="IPR011763">
    <property type="entry name" value="COA_CT_C"/>
</dbReference>
<feature type="domain" description="CoA carboxyltransferase N-terminal" evidence="1">
    <location>
        <begin position="21"/>
        <end position="280"/>
    </location>
</feature>
<accession>A0A5E4UBZ8</accession>
<dbReference type="GO" id="GO:0016874">
    <property type="term" value="F:ligase activity"/>
    <property type="evidence" value="ECO:0007669"/>
    <property type="project" value="InterPro"/>
</dbReference>
<dbReference type="PROSITE" id="PS50989">
    <property type="entry name" value="COA_CT_CTER"/>
    <property type="match status" value="1"/>
</dbReference>
<protein>
    <submittedName>
        <fullName evidence="3">Methylcrotonoyl-CoA carboxylase</fullName>
    </submittedName>
</protein>
<dbReference type="InterPro" id="IPR029045">
    <property type="entry name" value="ClpP/crotonase-like_dom_sf"/>
</dbReference>
<reference evidence="3 4" key="1">
    <citation type="submission" date="2019-08" db="EMBL/GenBank/DDBJ databases">
        <authorList>
            <person name="Peeters C."/>
        </authorList>
    </citation>
    <scope>NUCLEOTIDE SEQUENCE [LARGE SCALE GENOMIC DNA]</scope>
    <source>
        <strain evidence="3 4">LMG 31013</strain>
    </source>
</reference>
<proteinExistence type="predicted"/>
<dbReference type="PROSITE" id="PS50980">
    <property type="entry name" value="COA_CT_NTER"/>
    <property type="match status" value="1"/>
</dbReference>
<organism evidence="3 4">
    <name type="scientific">Pandoraea terrigena</name>
    <dbReference type="NCBI Taxonomy" id="2508292"/>
    <lineage>
        <taxon>Bacteria</taxon>
        <taxon>Pseudomonadati</taxon>
        <taxon>Pseudomonadota</taxon>
        <taxon>Betaproteobacteria</taxon>
        <taxon>Burkholderiales</taxon>
        <taxon>Burkholderiaceae</taxon>
        <taxon>Pandoraea</taxon>
    </lineage>
</organism>
<dbReference type="PANTHER" id="PTHR22855">
    <property type="entry name" value="ACETYL, PROPIONYL, PYRUVATE, AND GLUTACONYL CARBOXYLASE-RELATED"/>
    <property type="match status" value="1"/>
</dbReference>